<keyword evidence="2" id="KW-0732">Signal</keyword>
<proteinExistence type="inferred from homology"/>
<dbReference type="PANTHER" id="PTHR30035:SF3">
    <property type="entry name" value="INTERMEMBRANE PHOSPHOLIPID TRANSPORT SYSTEM LIPOPROTEIN MLAA"/>
    <property type="match status" value="1"/>
</dbReference>
<dbReference type="InterPro" id="IPR007428">
    <property type="entry name" value="MlaA"/>
</dbReference>
<feature type="compositionally biased region" description="Low complexity" evidence="3">
    <location>
        <begin position="22"/>
        <end position="32"/>
    </location>
</feature>
<dbReference type="Pfam" id="PF04333">
    <property type="entry name" value="MlaA"/>
    <property type="match status" value="1"/>
</dbReference>
<organism evidence="4 5">
    <name type="scientific">Formicincola oecophyllae</name>
    <dbReference type="NCBI Taxonomy" id="2558361"/>
    <lineage>
        <taxon>Bacteria</taxon>
        <taxon>Pseudomonadati</taxon>
        <taxon>Pseudomonadota</taxon>
        <taxon>Alphaproteobacteria</taxon>
        <taxon>Acetobacterales</taxon>
        <taxon>Acetobacteraceae</taxon>
        <taxon>Formicincola</taxon>
    </lineage>
</organism>
<keyword evidence="4" id="KW-0449">Lipoprotein</keyword>
<feature type="region of interest" description="Disordered" evidence="3">
    <location>
        <begin position="1"/>
        <end position="32"/>
    </location>
</feature>
<dbReference type="EMBL" id="CP038231">
    <property type="protein sequence ID" value="QDH14026.1"/>
    <property type="molecule type" value="Genomic_DNA"/>
</dbReference>
<dbReference type="AlphaFoldDB" id="A0A4Y6UC23"/>
<dbReference type="Proteomes" id="UP000318709">
    <property type="component" value="Chromosome"/>
</dbReference>
<dbReference type="GO" id="GO:0016020">
    <property type="term" value="C:membrane"/>
    <property type="evidence" value="ECO:0007669"/>
    <property type="project" value="InterPro"/>
</dbReference>
<evidence type="ECO:0000313" key="4">
    <source>
        <dbReference type="EMBL" id="QDH14026.1"/>
    </source>
</evidence>
<evidence type="ECO:0000256" key="2">
    <source>
        <dbReference type="ARBA" id="ARBA00022729"/>
    </source>
</evidence>
<comment type="similarity">
    <text evidence="1">Belongs to the MlaA family.</text>
</comment>
<evidence type="ECO:0000256" key="3">
    <source>
        <dbReference type="SAM" id="MobiDB-lite"/>
    </source>
</evidence>
<gene>
    <name evidence="4" type="ORF">E3E12_07365</name>
</gene>
<sequence>MALRRGAEGGVVEPTAHAGTEAAGQPSPARRPAAQRLLAATLAVLTLAGCSMSDFYNPPPKDPDDLQDYKLANDPVEPLNRKMFTFNMWAYKTVLRPIGKGWDYIPKPFRDAIGNLNETWREPAVFFSDVGAGKPRRAGDSFMRYLINMTAGVAGIIDVASMVGIKQHETDPGMVLGLWGADPGPYLFIPFIGPSGPRDLGGYVISQALTPVNYIPRGYGLLNFDWGYNILGTFNGFADAIPQIDQIEKQSLDPYAFVRSAWQQSRQSDVDKLKNDNRRTVPDWY</sequence>
<evidence type="ECO:0000256" key="1">
    <source>
        <dbReference type="ARBA" id="ARBA00010634"/>
    </source>
</evidence>
<dbReference type="GO" id="GO:0120010">
    <property type="term" value="P:intermembrane phospholipid transfer"/>
    <property type="evidence" value="ECO:0007669"/>
    <property type="project" value="TreeGrafter"/>
</dbReference>
<dbReference type="PANTHER" id="PTHR30035">
    <property type="entry name" value="LIPOPROTEIN VACJ-RELATED"/>
    <property type="match status" value="1"/>
</dbReference>
<evidence type="ECO:0000313" key="5">
    <source>
        <dbReference type="Proteomes" id="UP000318709"/>
    </source>
</evidence>
<dbReference type="PRINTS" id="PR01805">
    <property type="entry name" value="VACJLIPOPROT"/>
</dbReference>
<accession>A0A4Y6UC23</accession>
<reference evidence="4 5" key="1">
    <citation type="submission" date="2019-03" db="EMBL/GenBank/DDBJ databases">
        <title>The complete genome sequence of Swingsia_sp. F3b2 LMG30590(T).</title>
        <authorList>
            <person name="Chua K.-O."/>
            <person name="Chan K.-G."/>
            <person name="See-Too W.-S."/>
        </authorList>
    </citation>
    <scope>NUCLEOTIDE SEQUENCE [LARGE SCALE GENOMIC DNA]</scope>
    <source>
        <strain evidence="4 5">F3b2</strain>
    </source>
</reference>
<name>A0A4Y6UC23_9PROT</name>
<keyword evidence="5" id="KW-1185">Reference proteome</keyword>
<dbReference type="OrthoDB" id="9785326at2"/>
<protein>
    <submittedName>
        <fullName evidence="4">VacJ family lipoprotein</fullName>
    </submittedName>
</protein>
<dbReference type="KEGG" id="swf:E3E12_07365"/>